<gene>
    <name evidence="1" type="ORF">PAMC26577_14200</name>
</gene>
<dbReference type="AlphaFoldDB" id="A0A242MUA3"/>
<dbReference type="Proteomes" id="UP000195221">
    <property type="component" value="Unassembled WGS sequence"/>
</dbReference>
<proteinExistence type="predicted"/>
<protein>
    <submittedName>
        <fullName evidence="1">Uncharacterized protein</fullName>
    </submittedName>
</protein>
<evidence type="ECO:0000313" key="1">
    <source>
        <dbReference type="EMBL" id="OTP75019.1"/>
    </source>
</evidence>
<accession>A0A242MUA3</accession>
<sequence length="40" mass="4461">MGLAPARCSHFYFAGIDRMLICANAPHRVLLWIGTKESTL</sequence>
<evidence type="ECO:0000313" key="2">
    <source>
        <dbReference type="Proteomes" id="UP000195221"/>
    </source>
</evidence>
<name>A0A242MUA3_CABSO</name>
<comment type="caution">
    <text evidence="1">The sequence shown here is derived from an EMBL/GenBank/DDBJ whole genome shotgun (WGS) entry which is preliminary data.</text>
</comment>
<reference evidence="1 2" key="1">
    <citation type="submission" date="2017-03" db="EMBL/GenBank/DDBJ databases">
        <title>Genome analysis of strain PAMC 26577.</title>
        <authorList>
            <person name="Oh H.-M."/>
            <person name="Yang J.-A."/>
        </authorList>
    </citation>
    <scope>NUCLEOTIDE SEQUENCE [LARGE SCALE GENOMIC DNA]</scope>
    <source>
        <strain evidence="1 2">PAMC 26577</strain>
    </source>
</reference>
<dbReference type="EMBL" id="NBTZ01000056">
    <property type="protein sequence ID" value="OTP75019.1"/>
    <property type="molecule type" value="Genomic_DNA"/>
</dbReference>
<organism evidence="1 2">
    <name type="scientific">Caballeronia sordidicola</name>
    <name type="common">Burkholderia sordidicola</name>
    <dbReference type="NCBI Taxonomy" id="196367"/>
    <lineage>
        <taxon>Bacteria</taxon>
        <taxon>Pseudomonadati</taxon>
        <taxon>Pseudomonadota</taxon>
        <taxon>Betaproteobacteria</taxon>
        <taxon>Burkholderiales</taxon>
        <taxon>Burkholderiaceae</taxon>
        <taxon>Caballeronia</taxon>
    </lineage>
</organism>